<reference evidence="7" key="1">
    <citation type="submission" date="2016-11" db="UniProtKB">
        <authorList>
            <consortium name="WormBaseParasite"/>
        </authorList>
    </citation>
    <scope>IDENTIFICATION</scope>
</reference>
<dbReference type="InterPro" id="IPR019775">
    <property type="entry name" value="WD40_repeat_CS"/>
</dbReference>
<dbReference type="SMART" id="SM00320">
    <property type="entry name" value="WD40"/>
    <property type="match status" value="2"/>
</dbReference>
<feature type="compositionally biased region" description="Acidic residues" evidence="4">
    <location>
        <begin position="366"/>
        <end position="379"/>
    </location>
</feature>
<dbReference type="PANTHER" id="PTHR15574">
    <property type="entry name" value="WD REPEAT DOMAIN-CONTAINING FAMILY"/>
    <property type="match status" value="1"/>
</dbReference>
<keyword evidence="6" id="KW-1185">Reference proteome</keyword>
<dbReference type="InterPro" id="IPR001680">
    <property type="entry name" value="WD40_rpt"/>
</dbReference>
<evidence type="ECO:0000256" key="5">
    <source>
        <dbReference type="SAM" id="Phobius"/>
    </source>
</evidence>
<dbReference type="InterPro" id="IPR036322">
    <property type="entry name" value="WD40_repeat_dom_sf"/>
</dbReference>
<dbReference type="Pfam" id="PF00400">
    <property type="entry name" value="WD40"/>
    <property type="match status" value="1"/>
</dbReference>
<feature type="transmembrane region" description="Helical" evidence="5">
    <location>
        <begin position="273"/>
        <end position="294"/>
    </location>
</feature>
<protein>
    <submittedName>
        <fullName evidence="7">WD_REPEATS_REGION domain-containing protein</fullName>
    </submittedName>
</protein>
<keyword evidence="1 3" id="KW-0853">WD repeat</keyword>
<name>A0A1I7WEQ3_HETBA</name>
<dbReference type="Proteomes" id="UP000095283">
    <property type="component" value="Unplaced"/>
</dbReference>
<evidence type="ECO:0000256" key="3">
    <source>
        <dbReference type="PROSITE-ProRule" id="PRU00221"/>
    </source>
</evidence>
<proteinExistence type="predicted"/>
<dbReference type="GO" id="GO:0005737">
    <property type="term" value="C:cytoplasm"/>
    <property type="evidence" value="ECO:0007669"/>
    <property type="project" value="TreeGrafter"/>
</dbReference>
<dbReference type="GO" id="GO:0045717">
    <property type="term" value="P:negative regulation of fatty acid biosynthetic process"/>
    <property type="evidence" value="ECO:0007669"/>
    <property type="project" value="TreeGrafter"/>
</dbReference>
<dbReference type="PANTHER" id="PTHR15574:SF43">
    <property type="entry name" value="DDB1- AND CUL4-ASSOCIATED FACTOR 5"/>
    <property type="match status" value="1"/>
</dbReference>
<dbReference type="InterPro" id="IPR015943">
    <property type="entry name" value="WD40/YVTN_repeat-like_dom_sf"/>
</dbReference>
<keyword evidence="5" id="KW-0812">Transmembrane</keyword>
<evidence type="ECO:0000256" key="4">
    <source>
        <dbReference type="SAM" id="MobiDB-lite"/>
    </source>
</evidence>
<dbReference type="PROSITE" id="PS50294">
    <property type="entry name" value="WD_REPEATS_REGION"/>
    <property type="match status" value="1"/>
</dbReference>
<dbReference type="Gene3D" id="2.130.10.10">
    <property type="entry name" value="YVTN repeat-like/Quinoprotein amine dehydrogenase"/>
    <property type="match status" value="1"/>
</dbReference>
<sequence length="470" mass="54195">MDSSSRNYLIRDGTISEQNISNLQVNDKIVNEECRKMYQEINSVKKTNGERIGVDHKLLNTSYHSSIFNCAEFMDRRSLGSRLFLEAQHNVNLFSIGKTKDQKINQRDILGHTGCVNAVEFNKEETLLASGGDDMRVFVWNVSDLMMHKNPNPAAIMEMGHHSNIFSYQFSLECNGLITFYDRREDSSSKDGRMVIEQNCQIFRSQFNPANSSTFAIASNNGLHLYDLRMPKEVLVDLSDIVPESIYVEWNRTGTAVAALQSHKFPIYIDVCYFLFSWVIFIPLFGIVPVINYLRHVGWKRSLREPKFDTWHYPGVENNVPVETTAEDEQMLHYFDRLVMSTRHHTEYDSPFSDIEVGDIVVIEPDSDSDSGGDDDDEAEEKRLQNERIARRRRWELRQRGGSDSSTDSDEDKSKRRRLQSSDLITSDEEIKYFILSCPKLFLHIPLICSAVFVKIVNNKYCSQTFIVVL</sequence>
<evidence type="ECO:0000313" key="7">
    <source>
        <dbReference type="WBParaSite" id="Hba_03431"/>
    </source>
</evidence>
<dbReference type="PROSITE" id="PS00678">
    <property type="entry name" value="WD_REPEATS_1"/>
    <property type="match status" value="1"/>
</dbReference>
<dbReference type="WBParaSite" id="Hba_03431">
    <property type="protein sequence ID" value="Hba_03431"/>
    <property type="gene ID" value="Hba_03431"/>
</dbReference>
<dbReference type="InterPro" id="IPR045151">
    <property type="entry name" value="DCAF8"/>
</dbReference>
<feature type="region of interest" description="Disordered" evidence="4">
    <location>
        <begin position="366"/>
        <end position="385"/>
    </location>
</feature>
<evidence type="ECO:0000313" key="6">
    <source>
        <dbReference type="Proteomes" id="UP000095283"/>
    </source>
</evidence>
<dbReference type="SUPFAM" id="SSF50978">
    <property type="entry name" value="WD40 repeat-like"/>
    <property type="match status" value="1"/>
</dbReference>
<feature type="repeat" description="WD" evidence="3">
    <location>
        <begin position="109"/>
        <end position="143"/>
    </location>
</feature>
<feature type="region of interest" description="Disordered" evidence="4">
    <location>
        <begin position="395"/>
        <end position="419"/>
    </location>
</feature>
<dbReference type="PROSITE" id="PS50082">
    <property type="entry name" value="WD_REPEATS_2"/>
    <property type="match status" value="1"/>
</dbReference>
<keyword evidence="5" id="KW-0472">Membrane</keyword>
<evidence type="ECO:0000256" key="1">
    <source>
        <dbReference type="ARBA" id="ARBA00022574"/>
    </source>
</evidence>
<dbReference type="AlphaFoldDB" id="A0A1I7WEQ3"/>
<keyword evidence="2" id="KW-0677">Repeat</keyword>
<organism evidence="6 7">
    <name type="scientific">Heterorhabditis bacteriophora</name>
    <name type="common">Entomopathogenic nematode worm</name>
    <dbReference type="NCBI Taxonomy" id="37862"/>
    <lineage>
        <taxon>Eukaryota</taxon>
        <taxon>Metazoa</taxon>
        <taxon>Ecdysozoa</taxon>
        <taxon>Nematoda</taxon>
        <taxon>Chromadorea</taxon>
        <taxon>Rhabditida</taxon>
        <taxon>Rhabditina</taxon>
        <taxon>Rhabditomorpha</taxon>
        <taxon>Strongyloidea</taxon>
        <taxon>Heterorhabditidae</taxon>
        <taxon>Heterorhabditis</taxon>
    </lineage>
</organism>
<keyword evidence="5" id="KW-1133">Transmembrane helix</keyword>
<accession>A0A1I7WEQ3</accession>
<evidence type="ECO:0000256" key="2">
    <source>
        <dbReference type="ARBA" id="ARBA00022737"/>
    </source>
</evidence>
<dbReference type="GO" id="GO:0080008">
    <property type="term" value="C:Cul4-RING E3 ubiquitin ligase complex"/>
    <property type="evidence" value="ECO:0007669"/>
    <property type="project" value="TreeGrafter"/>
</dbReference>